<dbReference type="SUPFAM" id="SSF55729">
    <property type="entry name" value="Acyl-CoA N-acyltransferases (Nat)"/>
    <property type="match status" value="1"/>
</dbReference>
<proteinExistence type="predicted"/>
<gene>
    <name evidence="2" type="ORF">Pla52n_37930</name>
</gene>
<dbReference type="Proteomes" id="UP000320176">
    <property type="component" value="Unassembled WGS sequence"/>
</dbReference>
<name>A0A5C6AX85_9BACT</name>
<evidence type="ECO:0000259" key="1">
    <source>
        <dbReference type="Pfam" id="PF13480"/>
    </source>
</evidence>
<accession>A0A5C6AX85</accession>
<evidence type="ECO:0000313" key="2">
    <source>
        <dbReference type="EMBL" id="TWU02734.1"/>
    </source>
</evidence>
<dbReference type="AlphaFoldDB" id="A0A5C6AX85"/>
<dbReference type="Pfam" id="PF13480">
    <property type="entry name" value="Acetyltransf_6"/>
    <property type="match status" value="1"/>
</dbReference>
<dbReference type="OrthoDB" id="4700839at2"/>
<comment type="caution">
    <text evidence="2">The sequence shown here is derived from an EMBL/GenBank/DDBJ whole genome shotgun (WGS) entry which is preliminary data.</text>
</comment>
<dbReference type="RefSeq" id="WP_146521007.1">
    <property type="nucleotide sequence ID" value="NZ_CP151726.1"/>
</dbReference>
<dbReference type="InterPro" id="IPR016181">
    <property type="entry name" value="Acyl_CoA_acyltransferase"/>
</dbReference>
<feature type="domain" description="BioF2-like acetyltransferase" evidence="1">
    <location>
        <begin position="245"/>
        <end position="386"/>
    </location>
</feature>
<protein>
    <recommendedName>
        <fullName evidence="1">BioF2-like acetyltransferase domain-containing protein</fullName>
    </recommendedName>
</protein>
<dbReference type="EMBL" id="SJPN01000004">
    <property type="protein sequence ID" value="TWU02734.1"/>
    <property type="molecule type" value="Genomic_DNA"/>
</dbReference>
<dbReference type="Gene3D" id="3.40.630.30">
    <property type="match status" value="1"/>
</dbReference>
<organism evidence="2 3">
    <name type="scientific">Stieleria varia</name>
    <dbReference type="NCBI Taxonomy" id="2528005"/>
    <lineage>
        <taxon>Bacteria</taxon>
        <taxon>Pseudomonadati</taxon>
        <taxon>Planctomycetota</taxon>
        <taxon>Planctomycetia</taxon>
        <taxon>Pirellulales</taxon>
        <taxon>Pirellulaceae</taxon>
        <taxon>Stieleria</taxon>
    </lineage>
</organism>
<dbReference type="InterPro" id="IPR038740">
    <property type="entry name" value="BioF2-like_GNAT_dom"/>
</dbReference>
<keyword evidence="3" id="KW-1185">Reference proteome</keyword>
<sequence>MNITSSVPLSSLIEPNRDDFASSATEVAGVGALHGLSSTDKPADDGQVHDHDDTAKTAQVASVDATSSSPTSKLQTLGSPTLTVQVTAMDRLSEAELDRWRMIRAMRPEFSTPFFSPEFSAAVHRSRGDVQVAILFDESQADGSQPIGFLPFHRFRGSAVPVGRFLNDAHNIICPPDVQIDWLWLLEQLDVKAFDFHAMVGAEAETLAPHSHGLIQSFRADVGDDSAAYLKRLGKAHKTIGRQGQKTRKMEREIGPVSFVFDCRDTQLLHQTIQWKREQYQRTHILDLFSTQWTRTLMDELFVADGAPDNRERPRGILSVLYAGDRVVAAHYGLIENDLLHYWFPAYTPEFSRYSPGTALFTAILTDATQNGIRCVDMGYGEQPYKLKQTDATGSVAFGCITRSRFHRGWRAVETAAISTIKKMPLKESLKRVWRRIQPQAGISKLR</sequence>
<reference evidence="2 3" key="1">
    <citation type="submission" date="2019-02" db="EMBL/GenBank/DDBJ databases">
        <title>Deep-cultivation of Planctomycetes and their phenomic and genomic characterization uncovers novel biology.</title>
        <authorList>
            <person name="Wiegand S."/>
            <person name="Jogler M."/>
            <person name="Boedeker C."/>
            <person name="Pinto D."/>
            <person name="Vollmers J."/>
            <person name="Rivas-Marin E."/>
            <person name="Kohn T."/>
            <person name="Peeters S.H."/>
            <person name="Heuer A."/>
            <person name="Rast P."/>
            <person name="Oberbeckmann S."/>
            <person name="Bunk B."/>
            <person name="Jeske O."/>
            <person name="Meyerdierks A."/>
            <person name="Storesund J.E."/>
            <person name="Kallscheuer N."/>
            <person name="Luecker S."/>
            <person name="Lage O.M."/>
            <person name="Pohl T."/>
            <person name="Merkel B.J."/>
            <person name="Hornburger P."/>
            <person name="Mueller R.-W."/>
            <person name="Bruemmer F."/>
            <person name="Labrenz M."/>
            <person name="Spormann A.M."/>
            <person name="Op Den Camp H."/>
            <person name="Overmann J."/>
            <person name="Amann R."/>
            <person name="Jetten M.S.M."/>
            <person name="Mascher T."/>
            <person name="Medema M.H."/>
            <person name="Devos D.P."/>
            <person name="Kaster A.-K."/>
            <person name="Ovreas L."/>
            <person name="Rohde M."/>
            <person name="Galperin M.Y."/>
            <person name="Jogler C."/>
        </authorList>
    </citation>
    <scope>NUCLEOTIDE SEQUENCE [LARGE SCALE GENOMIC DNA]</scope>
    <source>
        <strain evidence="2 3">Pla52n</strain>
    </source>
</reference>
<evidence type="ECO:0000313" key="3">
    <source>
        <dbReference type="Proteomes" id="UP000320176"/>
    </source>
</evidence>